<keyword evidence="2" id="KW-0614">Plasmid</keyword>
<dbReference type="EMBL" id="CP013927">
    <property type="protein sequence ID" value="AMJ76625.1"/>
    <property type="molecule type" value="Genomic_DNA"/>
</dbReference>
<gene>
    <name evidence="2" type="ORF">AVL57_00320</name>
</gene>
<dbReference type="Proteomes" id="UP000056750">
    <property type="component" value="Plasmid pASTE61-200"/>
</dbReference>
<dbReference type="Pfam" id="PF07603">
    <property type="entry name" value="Lcl_C"/>
    <property type="match status" value="1"/>
</dbReference>
<name>A0ABM5YPT1_9ALTE</name>
<sequence>MKYILFTLALLSAGIFIGSESGEHFLLTDKQKSVVALREPPPSNLQRCDIGKPFSASNRHFSFNFNAVNKQYPSGVLQKNTFEAMTVFQRKKNLTWWRCGLGAKDAYSCDTAKPFSLKDLPSITAKYEHFNAYESYRLPTVSELQSIVERRCEYPAINLSVFPYTKNAGYFASAPVSGGYKVVDFTTGKVKPIKSDEKYYVRLVGETKREEAPYFSVDHVSKIPTIWDLMR</sequence>
<reference evidence="2 3" key="1">
    <citation type="submission" date="2015-12" db="EMBL/GenBank/DDBJ databases">
        <title>Intraspecies pangenome expansion in the marine bacterium Alteromonas.</title>
        <authorList>
            <person name="Lopez-Perez M."/>
            <person name="Rodriguez-Valera F."/>
        </authorList>
    </citation>
    <scope>NUCLEOTIDE SEQUENCE [LARGE SCALE GENOMIC DNA]</scope>
    <source>
        <strain evidence="2 3">LMG 21861</strain>
        <plasmid evidence="2 3">pASTE61-200</plasmid>
    </source>
</reference>
<organism evidence="2 3">
    <name type="scientific">Alteromonas stellipolaris</name>
    <dbReference type="NCBI Taxonomy" id="233316"/>
    <lineage>
        <taxon>Bacteria</taxon>
        <taxon>Pseudomonadati</taxon>
        <taxon>Pseudomonadota</taxon>
        <taxon>Gammaproteobacteria</taxon>
        <taxon>Alteromonadales</taxon>
        <taxon>Alteromonadaceae</taxon>
        <taxon>Alteromonas/Salinimonas group</taxon>
        <taxon>Alteromonas</taxon>
    </lineage>
</organism>
<feature type="domain" description="Lcl C-terminal" evidence="1">
    <location>
        <begin position="86"/>
        <end position="204"/>
    </location>
</feature>
<keyword evidence="3" id="KW-1185">Reference proteome</keyword>
<proteinExistence type="predicted"/>
<evidence type="ECO:0000313" key="3">
    <source>
        <dbReference type="Proteomes" id="UP000056750"/>
    </source>
</evidence>
<dbReference type="RefSeq" id="WP_061093666.1">
    <property type="nucleotide sequence ID" value="NZ_CP013927.1"/>
</dbReference>
<geneLocation type="plasmid" evidence="2 3">
    <name>pASTE61-200</name>
</geneLocation>
<evidence type="ECO:0000313" key="2">
    <source>
        <dbReference type="EMBL" id="AMJ76625.1"/>
    </source>
</evidence>
<dbReference type="InterPro" id="IPR011460">
    <property type="entry name" value="Lcl_C"/>
</dbReference>
<evidence type="ECO:0000259" key="1">
    <source>
        <dbReference type="Pfam" id="PF07603"/>
    </source>
</evidence>
<accession>A0ABM5YPT1</accession>
<protein>
    <recommendedName>
        <fullName evidence="1">Lcl C-terminal domain-containing protein</fullName>
    </recommendedName>
</protein>